<reference evidence="3 4" key="1">
    <citation type="submission" date="2018-02" db="EMBL/GenBank/DDBJ databases">
        <title>The draft genome of Phyllobacterium sp. 1N-3.</title>
        <authorList>
            <person name="Liu L."/>
            <person name="Li L."/>
            <person name="Zhang X."/>
            <person name="Wang T."/>
            <person name="Liang L."/>
        </authorList>
    </citation>
    <scope>NUCLEOTIDE SEQUENCE [LARGE SCALE GENOMIC DNA]</scope>
    <source>
        <strain evidence="3 4">1N-3</strain>
    </source>
</reference>
<feature type="compositionally biased region" description="Low complexity" evidence="1">
    <location>
        <begin position="109"/>
        <end position="124"/>
    </location>
</feature>
<keyword evidence="4" id="KW-1185">Reference proteome</keyword>
<name>A0A2S9IKM4_9HYPH</name>
<keyword evidence="2" id="KW-0732">Signal</keyword>
<evidence type="ECO:0000256" key="1">
    <source>
        <dbReference type="SAM" id="MobiDB-lite"/>
    </source>
</evidence>
<organism evidence="3 4">
    <name type="scientific">Phyllobacterium phragmitis</name>
    <dbReference type="NCBI Taxonomy" id="2670329"/>
    <lineage>
        <taxon>Bacteria</taxon>
        <taxon>Pseudomonadati</taxon>
        <taxon>Pseudomonadota</taxon>
        <taxon>Alphaproteobacteria</taxon>
        <taxon>Hyphomicrobiales</taxon>
        <taxon>Phyllobacteriaceae</taxon>
        <taxon>Phyllobacterium</taxon>
    </lineage>
</organism>
<dbReference type="EMBL" id="PVBR01000025">
    <property type="protein sequence ID" value="PRD41083.1"/>
    <property type="molecule type" value="Genomic_DNA"/>
</dbReference>
<comment type="caution">
    <text evidence="3">The sequence shown here is derived from an EMBL/GenBank/DDBJ whole genome shotgun (WGS) entry which is preliminary data.</text>
</comment>
<dbReference type="RefSeq" id="WP_105744891.1">
    <property type="nucleotide sequence ID" value="NZ_PVBR01000025.1"/>
</dbReference>
<feature type="compositionally biased region" description="Basic and acidic residues" evidence="1">
    <location>
        <begin position="125"/>
        <end position="134"/>
    </location>
</feature>
<accession>A0A2S9IKM4</accession>
<feature type="chain" id="PRO_5015441712" description="Lipoprotein" evidence="2">
    <location>
        <begin position="25"/>
        <end position="147"/>
    </location>
</feature>
<sequence>MRACVQTGTRILLLTMLAPLAACAITSGEPSSRPSINPLPRILPQSMRSQVDPELARPCISAAADKYFLPESVISAVDSRPAGANTAVVLRVDLRDALCTVSSSGTVRSVVDTSPKSADQAAADEAARKREAAESAKPAAKRKKKSS</sequence>
<evidence type="ECO:0008006" key="5">
    <source>
        <dbReference type="Google" id="ProtNLM"/>
    </source>
</evidence>
<feature type="signal peptide" evidence="2">
    <location>
        <begin position="1"/>
        <end position="24"/>
    </location>
</feature>
<gene>
    <name evidence="3" type="ORF">C5748_23515</name>
</gene>
<dbReference type="Proteomes" id="UP000239434">
    <property type="component" value="Unassembled WGS sequence"/>
</dbReference>
<feature type="region of interest" description="Disordered" evidence="1">
    <location>
        <begin position="109"/>
        <end position="147"/>
    </location>
</feature>
<evidence type="ECO:0000313" key="3">
    <source>
        <dbReference type="EMBL" id="PRD41083.1"/>
    </source>
</evidence>
<dbReference type="AlphaFoldDB" id="A0A2S9IKM4"/>
<evidence type="ECO:0000313" key="4">
    <source>
        <dbReference type="Proteomes" id="UP000239434"/>
    </source>
</evidence>
<protein>
    <recommendedName>
        <fullName evidence="5">Lipoprotein</fullName>
    </recommendedName>
</protein>
<evidence type="ECO:0000256" key="2">
    <source>
        <dbReference type="SAM" id="SignalP"/>
    </source>
</evidence>
<proteinExistence type="predicted"/>